<dbReference type="GO" id="GO:0042025">
    <property type="term" value="C:host cell nucleus"/>
    <property type="evidence" value="ECO:0007669"/>
    <property type="project" value="UniProtKB-SubCell"/>
</dbReference>
<dbReference type="GO" id="GO:0006351">
    <property type="term" value="P:DNA-templated transcription"/>
    <property type="evidence" value="ECO:0007669"/>
    <property type="project" value="UniProtKB-UniRule"/>
</dbReference>
<keyword evidence="11 18" id="KW-0238">DNA-binding</keyword>
<keyword evidence="10 18" id="KW-0805">Transcription regulation</keyword>
<comment type="subcellular location">
    <subcellularLocation>
        <location evidence="18">Host cytoplasm</location>
    </subcellularLocation>
    <subcellularLocation>
        <location evidence="18">Host nucleus</location>
    </subcellularLocation>
    <text evidence="18">Predominantly found in the host nucleus.</text>
</comment>
<keyword evidence="14 18" id="KW-1035">Host cytoplasm</keyword>
<evidence type="ECO:0000256" key="14">
    <source>
        <dbReference type="ARBA" id="ARBA00023200"/>
    </source>
</evidence>
<protein>
    <recommendedName>
        <fullName evidence="18 19">Protein E7</fullName>
    </recommendedName>
</protein>
<comment type="domain">
    <text evidence="18">The E7 terminal domain is an intrinsically disordered domain, whose flexibility and conformational transitions confer target adaptability to the oncoprotein. It allows adaptation to a variety of protein targets and exposes the PEST degradation sequence that regulates its turnover in the cell.</text>
</comment>
<keyword evidence="9 18" id="KW-0862">Zinc</keyword>
<dbReference type="SUPFAM" id="SSF161234">
    <property type="entry name" value="E7 C-terminal domain-like"/>
    <property type="match status" value="1"/>
</dbReference>
<keyword evidence="5 18" id="KW-1090">Inhibition of host innate immune response by virus</keyword>
<evidence type="ECO:0000256" key="18">
    <source>
        <dbReference type="HAMAP-Rule" id="MF_04004"/>
    </source>
</evidence>
<keyword evidence="15" id="KW-0922">Interferon antiviral system evasion</keyword>
<dbReference type="GO" id="GO:0008270">
    <property type="term" value="F:zinc ion binding"/>
    <property type="evidence" value="ECO:0007669"/>
    <property type="project" value="UniProtKB-KW"/>
</dbReference>
<keyword evidence="17 18" id="KW-1078">G1/S host cell cycle checkpoint dysregulation by virus</keyword>
<evidence type="ECO:0000256" key="4">
    <source>
        <dbReference type="ARBA" id="ARBA00022581"/>
    </source>
</evidence>
<evidence type="ECO:0000256" key="19">
    <source>
        <dbReference type="PIRNR" id="PIRNR003407"/>
    </source>
</evidence>
<evidence type="ECO:0000256" key="13">
    <source>
        <dbReference type="ARBA" id="ARBA00023163"/>
    </source>
</evidence>
<dbReference type="GO" id="GO:0003700">
    <property type="term" value="F:DNA-binding transcription factor activity"/>
    <property type="evidence" value="ECO:0007669"/>
    <property type="project" value="UniProtKB-UniRule"/>
</dbReference>
<sequence>MRGSSPTLPDINLELQELVLPVNLVSDESLSPDDNLEEEQRQTYSVESCCDTCHACIKLVVTATDFGIIRLQQLLVSQLAIICPRCSRGRYQHGGS</sequence>
<keyword evidence="2 18" id="KW-0244">Early protein</keyword>
<comment type="subunit">
    <text evidence="18">Homodimer. Homooligomer. Interacts with host RB1; this interaction induces dissociation of RB1-E2F1 complex thereby disrupting RB1 activity. Interacts with host EP300; this interaction represses EP300 transcriptional activity. Interacts with protein E2; this interaction inhibits E7 oncogenic activity. Interacts with host TMEM173/STING; this interaction impairs the ability of TMEM173/STING to sense cytosolic DNA and promote the production of type I interferon (IFN-alpha and IFN-beta).</text>
</comment>
<evidence type="ECO:0000256" key="7">
    <source>
        <dbReference type="ARBA" id="ARBA00022771"/>
    </source>
</evidence>
<evidence type="ECO:0000256" key="12">
    <source>
        <dbReference type="ARBA" id="ARBA00023159"/>
    </source>
</evidence>
<keyword evidence="13 18" id="KW-0804">Transcription</keyword>
<accession>A0A385PI03</accession>
<keyword evidence="6 18" id="KW-0479">Metal-binding</keyword>
<evidence type="ECO:0000256" key="11">
    <source>
        <dbReference type="ARBA" id="ARBA00023125"/>
    </source>
</evidence>
<comment type="PTM">
    <text evidence="18">Highly phosphorylated.</text>
</comment>
<organism evidence="20">
    <name type="scientific">Human papillomavirus</name>
    <dbReference type="NCBI Taxonomy" id="10566"/>
    <lineage>
        <taxon>Viruses</taxon>
        <taxon>Monodnaviria</taxon>
        <taxon>Shotokuvirae</taxon>
        <taxon>Cossaviricota</taxon>
        <taxon>Papovaviricetes</taxon>
        <taxon>Zurhausenvirales</taxon>
        <taxon>Papillomaviridae</taxon>
    </lineage>
</organism>
<evidence type="ECO:0000256" key="17">
    <source>
        <dbReference type="ARBA" id="ARBA00023309"/>
    </source>
</evidence>
<dbReference type="GO" id="GO:0003677">
    <property type="term" value="F:DNA binding"/>
    <property type="evidence" value="ECO:0007669"/>
    <property type="project" value="UniProtKB-UniRule"/>
</dbReference>
<evidence type="ECO:0000313" key="20">
    <source>
        <dbReference type="EMBL" id="AYA93580.1"/>
    </source>
</evidence>
<dbReference type="Gene3D" id="3.30.160.330">
    <property type="match status" value="1"/>
</dbReference>
<dbReference type="GO" id="GO:0019904">
    <property type="term" value="F:protein domain specific binding"/>
    <property type="evidence" value="ECO:0007669"/>
    <property type="project" value="UniProtKB-UniRule"/>
</dbReference>
<keyword evidence="16 18" id="KW-0899">Viral immunoevasion</keyword>
<gene>
    <name evidence="18" type="primary">E7</name>
</gene>
<evidence type="ECO:0000256" key="8">
    <source>
        <dbReference type="ARBA" id="ARBA00022830"/>
    </source>
</evidence>
<dbReference type="GO" id="GO:0030430">
    <property type="term" value="C:host cell cytoplasm"/>
    <property type="evidence" value="ECO:0007669"/>
    <property type="project" value="UniProtKB-SubCell"/>
</dbReference>
<evidence type="ECO:0000256" key="3">
    <source>
        <dbReference type="ARBA" id="ARBA00022562"/>
    </source>
</evidence>
<feature type="short sequence motif" description="Nuclear export signal" evidence="18">
    <location>
        <begin position="68"/>
        <end position="76"/>
    </location>
</feature>
<reference evidence="20" key="1">
    <citation type="journal article" date="2018" name="Nat. Med.">
        <title>Expanded skin virome in DOCK8-deficient patients.</title>
        <authorList>
            <consortium name="NISC Comparative Sequencing Program"/>
            <person name="Tirosh O."/>
            <person name="Conlan S."/>
            <person name="Deming C."/>
            <person name="Lee-Lin S.Q."/>
            <person name="Huang X."/>
            <person name="Su H.C."/>
            <person name="Freeman A.F."/>
            <person name="Segre J.A."/>
            <person name="Kong H.H."/>
        </authorList>
    </citation>
    <scope>NUCLEOTIDE SEQUENCE</scope>
    <source>
        <strain evidence="20">HPV-mSK_037</strain>
    </source>
</reference>
<dbReference type="GO" id="GO:0052170">
    <property type="term" value="P:symbiont-mediated suppression of host innate immune response"/>
    <property type="evidence" value="ECO:0007669"/>
    <property type="project" value="UniProtKB-KW"/>
</dbReference>
<dbReference type="EMBL" id="MH777185">
    <property type="protein sequence ID" value="AYA93580.1"/>
    <property type="molecule type" value="Genomic_DNA"/>
</dbReference>
<evidence type="ECO:0000256" key="6">
    <source>
        <dbReference type="ARBA" id="ARBA00022723"/>
    </source>
</evidence>
<dbReference type="GO" id="GO:0039645">
    <property type="term" value="P:symbiont-mediated perturbation of host cell cycle G1/S transition checkpoint"/>
    <property type="evidence" value="ECO:0007669"/>
    <property type="project" value="UniProtKB-UniRule"/>
</dbReference>
<keyword evidence="12 18" id="KW-0010">Activator</keyword>
<keyword evidence="7 18" id="KW-0863">Zinc-finger</keyword>
<keyword evidence="4 18" id="KW-0945">Host-virus interaction</keyword>
<dbReference type="InterPro" id="IPR000148">
    <property type="entry name" value="Papilloma_E7"/>
</dbReference>
<comment type="caution">
    <text evidence="18">Lacks conserved residue(s) required for the propagation of feature annotation.</text>
</comment>
<dbReference type="GO" id="GO:0039502">
    <property type="term" value="P:symbiont-mediated suppression of host type I interferon-mediated signaling pathway"/>
    <property type="evidence" value="ECO:0007669"/>
    <property type="project" value="UniProtKB-UniRule"/>
</dbReference>
<comment type="function">
    <text evidence="19">E7 protein has both transforming and trans-activating activities.</text>
</comment>
<evidence type="ECO:0000256" key="9">
    <source>
        <dbReference type="ARBA" id="ARBA00022833"/>
    </source>
</evidence>
<feature type="zinc finger region" evidence="18">
    <location>
        <begin position="50"/>
        <end position="86"/>
    </location>
</feature>
<evidence type="ECO:0000256" key="15">
    <source>
        <dbReference type="ARBA" id="ARBA00023258"/>
    </source>
</evidence>
<dbReference type="Pfam" id="PF00527">
    <property type="entry name" value="E7"/>
    <property type="match status" value="1"/>
</dbReference>
<dbReference type="PIRSF" id="PIRSF003407">
    <property type="entry name" value="Papvi_E7"/>
    <property type="match status" value="1"/>
</dbReference>
<evidence type="ECO:0000256" key="16">
    <source>
        <dbReference type="ARBA" id="ARBA00023280"/>
    </source>
</evidence>
<comment type="similarity">
    <text evidence="18 19">Belongs to the papillomaviridae E7 protein family.</text>
</comment>
<name>A0A385PI03_9PAPI</name>
<proteinExistence type="inferred from homology"/>
<evidence type="ECO:0000256" key="5">
    <source>
        <dbReference type="ARBA" id="ARBA00022632"/>
    </source>
</evidence>
<dbReference type="HAMAP" id="MF_04004">
    <property type="entry name" value="PPV_E7"/>
    <property type="match status" value="1"/>
</dbReference>
<evidence type="ECO:0000256" key="1">
    <source>
        <dbReference type="ARBA" id="ARBA00022504"/>
    </source>
</evidence>
<keyword evidence="8 18" id="KW-1114">Inhibition of host interferon signaling pathway by virus</keyword>
<keyword evidence="1 18" id="KW-1121">Modulation of host cell cycle by virus</keyword>
<evidence type="ECO:0000256" key="10">
    <source>
        <dbReference type="ARBA" id="ARBA00023015"/>
    </source>
</evidence>
<evidence type="ECO:0000256" key="2">
    <source>
        <dbReference type="ARBA" id="ARBA00022518"/>
    </source>
</evidence>
<comment type="function">
    <text evidence="18">Plays a role in viral genome replication by driving entry of quiescent cells into the cell cycle. Stimulation of progression from G1 to S phase allows the virus to efficiently use the cellular DNA replicating machinery to achieve viral genome replication. E7 protein has both transforming and trans-activating activities. Induces the disassembly of the E2F1 transcription factor from RB1, with subsequent transcriptional activation of E2F1-regulated S-phase genes. Interferes with host histone deacetylation mediated by HDAC1 and HDAC2, leading to transcription activation. Plays also a role in the inhibition of both antiviral and antiproliferative functions of host interferon alpha. Interaction with host TMEM173/STING impairs the ability of TMEM173/STING to sense cytosolic DNA and promote the production of type I interferon (IFN-alpha and IFN-beta).</text>
</comment>
<keyword evidence="3 18" id="KW-1048">Host nucleus</keyword>